<dbReference type="PaxDb" id="39947-A0A0P0V076"/>
<name>A0A0P0V076_ORYSJ</name>
<keyword evidence="10" id="KW-1185">Reference proteome</keyword>
<evidence type="ECO:0000259" key="8">
    <source>
        <dbReference type="PROSITE" id="PS51294"/>
    </source>
</evidence>
<proteinExistence type="predicted"/>
<organism evidence="9 10">
    <name type="scientific">Oryza sativa subsp. japonica</name>
    <name type="common">Rice</name>
    <dbReference type="NCBI Taxonomy" id="39947"/>
    <lineage>
        <taxon>Eukaryota</taxon>
        <taxon>Viridiplantae</taxon>
        <taxon>Streptophyta</taxon>
        <taxon>Embryophyta</taxon>
        <taxon>Tracheophyta</taxon>
        <taxon>Spermatophyta</taxon>
        <taxon>Magnoliopsida</taxon>
        <taxon>Liliopsida</taxon>
        <taxon>Poales</taxon>
        <taxon>Poaceae</taxon>
        <taxon>BOP clade</taxon>
        <taxon>Oryzoideae</taxon>
        <taxon>Oryzeae</taxon>
        <taxon>Oryzinae</taxon>
        <taxon>Oryza</taxon>
        <taxon>Oryza sativa</taxon>
    </lineage>
</organism>
<comment type="subcellular location">
    <subcellularLocation>
        <location evidence="1">Nucleus</location>
    </subcellularLocation>
</comment>
<evidence type="ECO:0000313" key="9">
    <source>
        <dbReference type="EMBL" id="BAS71127.1"/>
    </source>
</evidence>
<dbReference type="EMBL" id="AP014957">
    <property type="protein sequence ID" value="BAS71127.1"/>
    <property type="molecule type" value="Genomic_DNA"/>
</dbReference>
<gene>
    <name evidence="9" type="ordered locus">Os01g0226800</name>
    <name evidence="9" type="ORF">OSNPB_010226800</name>
</gene>
<evidence type="ECO:0000256" key="2">
    <source>
        <dbReference type="ARBA" id="ARBA00022737"/>
    </source>
</evidence>
<sequence>MHRSGSDPDSDKAHWYMSNSDDESFVDKDKDCRRGTVAPLLKKGPWTSWENSILEKYIKKHGERNWKLVQKNTGLLRCGKSCRL</sequence>
<dbReference type="Proteomes" id="UP000059680">
    <property type="component" value="Chromosome 1"/>
</dbReference>
<dbReference type="InterPro" id="IPR009057">
    <property type="entry name" value="Homeodomain-like_sf"/>
</dbReference>
<keyword evidence="2" id="KW-0677">Repeat</keyword>
<evidence type="ECO:0000256" key="1">
    <source>
        <dbReference type="ARBA" id="ARBA00004123"/>
    </source>
</evidence>
<dbReference type="Pfam" id="PF00249">
    <property type="entry name" value="Myb_DNA-binding"/>
    <property type="match status" value="1"/>
</dbReference>
<feature type="domain" description="Myb-like" evidence="7">
    <location>
        <begin position="38"/>
        <end position="84"/>
    </location>
</feature>
<dbReference type="CDD" id="cd00167">
    <property type="entry name" value="SANT"/>
    <property type="match status" value="1"/>
</dbReference>
<dbReference type="GO" id="GO:0005634">
    <property type="term" value="C:nucleus"/>
    <property type="evidence" value="ECO:0007669"/>
    <property type="project" value="UniProtKB-SubCell"/>
</dbReference>
<evidence type="ECO:0000259" key="7">
    <source>
        <dbReference type="PROSITE" id="PS50090"/>
    </source>
</evidence>
<keyword evidence="6" id="KW-0539">Nucleus</keyword>
<dbReference type="InterPro" id="IPR001005">
    <property type="entry name" value="SANT/Myb"/>
</dbReference>
<dbReference type="PROSITE" id="PS51294">
    <property type="entry name" value="HTH_MYB"/>
    <property type="match status" value="1"/>
</dbReference>
<dbReference type="AlphaFoldDB" id="A0A0P0V076"/>
<accession>A0A0P0V076</accession>
<evidence type="ECO:0000256" key="4">
    <source>
        <dbReference type="ARBA" id="ARBA00023125"/>
    </source>
</evidence>
<dbReference type="STRING" id="39947.A0A0P0V076"/>
<dbReference type="InParanoid" id="A0A0P0V076"/>
<evidence type="ECO:0000313" key="10">
    <source>
        <dbReference type="Proteomes" id="UP000059680"/>
    </source>
</evidence>
<dbReference type="SMR" id="A0A0P0V076"/>
<protein>
    <submittedName>
        <fullName evidence="9">Os01g0226800 protein</fullName>
    </submittedName>
</protein>
<dbReference type="PANTHER" id="PTHR47995">
    <property type="entry name" value="TRANSCRIPTION FACTOR MYB33-RELATED"/>
    <property type="match status" value="1"/>
</dbReference>
<evidence type="ECO:0000256" key="6">
    <source>
        <dbReference type="ARBA" id="ARBA00023242"/>
    </source>
</evidence>
<dbReference type="Gene3D" id="1.10.10.60">
    <property type="entry name" value="Homeodomain-like"/>
    <property type="match status" value="1"/>
</dbReference>
<dbReference type="FunFam" id="1.10.10.60:FF:000772">
    <property type="match status" value="1"/>
</dbReference>
<dbReference type="SUPFAM" id="SSF46689">
    <property type="entry name" value="Homeodomain-like"/>
    <property type="match status" value="1"/>
</dbReference>
<keyword evidence="4" id="KW-0238">DNA-binding</keyword>
<reference evidence="9 10" key="3">
    <citation type="journal article" date="2013" name="Rice">
        <title>Improvement of the Oryza sativa Nipponbare reference genome using next generation sequence and optical map data.</title>
        <authorList>
            <person name="Kawahara Y."/>
            <person name="de la Bastide M."/>
            <person name="Hamilton J.P."/>
            <person name="Kanamori H."/>
            <person name="McCombie W.R."/>
            <person name="Ouyang S."/>
            <person name="Schwartz D.C."/>
            <person name="Tanaka T."/>
            <person name="Wu J."/>
            <person name="Zhou S."/>
            <person name="Childs K.L."/>
            <person name="Davidson R.M."/>
            <person name="Lin H."/>
            <person name="Quesada-Ocampo L."/>
            <person name="Vaillancourt B."/>
            <person name="Sakai H."/>
            <person name="Lee S.S."/>
            <person name="Kim J."/>
            <person name="Numa H."/>
            <person name="Itoh T."/>
            <person name="Buell C.R."/>
            <person name="Matsumoto T."/>
        </authorList>
    </citation>
    <scope>NUCLEOTIDE SEQUENCE [LARGE SCALE GENOMIC DNA]</scope>
    <source>
        <strain evidence="10">cv. Nipponbare</strain>
    </source>
</reference>
<reference evidence="10" key="1">
    <citation type="journal article" date="2005" name="Nature">
        <title>The map-based sequence of the rice genome.</title>
        <authorList>
            <consortium name="International rice genome sequencing project (IRGSP)"/>
            <person name="Matsumoto T."/>
            <person name="Wu J."/>
            <person name="Kanamori H."/>
            <person name="Katayose Y."/>
            <person name="Fujisawa M."/>
            <person name="Namiki N."/>
            <person name="Mizuno H."/>
            <person name="Yamamoto K."/>
            <person name="Antonio B.A."/>
            <person name="Baba T."/>
            <person name="Sakata K."/>
            <person name="Nagamura Y."/>
            <person name="Aoki H."/>
            <person name="Arikawa K."/>
            <person name="Arita K."/>
            <person name="Bito T."/>
            <person name="Chiden Y."/>
            <person name="Fujitsuka N."/>
            <person name="Fukunaka R."/>
            <person name="Hamada M."/>
            <person name="Harada C."/>
            <person name="Hayashi A."/>
            <person name="Hijishita S."/>
            <person name="Honda M."/>
            <person name="Hosokawa S."/>
            <person name="Ichikawa Y."/>
            <person name="Idonuma A."/>
            <person name="Iijima M."/>
            <person name="Ikeda M."/>
            <person name="Ikeno M."/>
            <person name="Ito K."/>
            <person name="Ito S."/>
            <person name="Ito T."/>
            <person name="Ito Y."/>
            <person name="Ito Y."/>
            <person name="Iwabuchi A."/>
            <person name="Kamiya K."/>
            <person name="Karasawa W."/>
            <person name="Kurita K."/>
            <person name="Katagiri S."/>
            <person name="Kikuta A."/>
            <person name="Kobayashi H."/>
            <person name="Kobayashi N."/>
            <person name="Machita K."/>
            <person name="Maehara T."/>
            <person name="Masukawa M."/>
            <person name="Mizubayashi T."/>
            <person name="Mukai Y."/>
            <person name="Nagasaki H."/>
            <person name="Nagata Y."/>
            <person name="Naito S."/>
            <person name="Nakashima M."/>
            <person name="Nakama Y."/>
            <person name="Nakamichi Y."/>
            <person name="Nakamura M."/>
            <person name="Meguro A."/>
            <person name="Negishi M."/>
            <person name="Ohta I."/>
            <person name="Ohta T."/>
            <person name="Okamoto M."/>
            <person name="Ono N."/>
            <person name="Saji S."/>
            <person name="Sakaguchi M."/>
            <person name="Sakai K."/>
            <person name="Shibata M."/>
            <person name="Shimokawa T."/>
            <person name="Song J."/>
            <person name="Takazaki Y."/>
            <person name="Terasawa K."/>
            <person name="Tsugane M."/>
            <person name="Tsuji K."/>
            <person name="Ueda S."/>
            <person name="Waki K."/>
            <person name="Yamagata H."/>
            <person name="Yamamoto M."/>
            <person name="Yamamoto S."/>
            <person name="Yamane H."/>
            <person name="Yoshiki S."/>
            <person name="Yoshihara R."/>
            <person name="Yukawa K."/>
            <person name="Zhong H."/>
            <person name="Yano M."/>
            <person name="Yuan Q."/>
            <person name="Ouyang S."/>
            <person name="Liu J."/>
            <person name="Jones K.M."/>
            <person name="Gansberger K."/>
            <person name="Moffat K."/>
            <person name="Hill J."/>
            <person name="Bera J."/>
            <person name="Fadrosh D."/>
            <person name="Jin S."/>
            <person name="Johri S."/>
            <person name="Kim M."/>
            <person name="Overton L."/>
            <person name="Reardon M."/>
            <person name="Tsitrin T."/>
            <person name="Vuong H."/>
            <person name="Weaver B."/>
            <person name="Ciecko A."/>
            <person name="Tallon L."/>
            <person name="Jackson J."/>
            <person name="Pai G."/>
            <person name="Aken S.V."/>
            <person name="Utterback T."/>
            <person name="Reidmuller S."/>
            <person name="Feldblyum T."/>
            <person name="Hsiao J."/>
            <person name="Zismann V."/>
            <person name="Iobst S."/>
            <person name="de Vazeille A.R."/>
            <person name="Buell C.R."/>
            <person name="Ying K."/>
            <person name="Li Y."/>
            <person name="Lu T."/>
            <person name="Huang Y."/>
            <person name="Zhao Q."/>
            <person name="Feng Q."/>
            <person name="Zhang L."/>
            <person name="Zhu J."/>
            <person name="Weng Q."/>
            <person name="Mu J."/>
            <person name="Lu Y."/>
            <person name="Fan D."/>
            <person name="Liu Y."/>
            <person name="Guan J."/>
            <person name="Zhang Y."/>
            <person name="Yu S."/>
            <person name="Liu X."/>
            <person name="Zhang Y."/>
            <person name="Hong G."/>
            <person name="Han B."/>
            <person name="Choisne N."/>
            <person name="Demange N."/>
            <person name="Orjeda G."/>
            <person name="Samain S."/>
            <person name="Cattolico L."/>
            <person name="Pelletier E."/>
            <person name="Couloux A."/>
            <person name="Segurens B."/>
            <person name="Wincker P."/>
            <person name="D'Hont A."/>
            <person name="Scarpelli C."/>
            <person name="Weissenbach J."/>
            <person name="Salanoubat M."/>
            <person name="Quetier F."/>
            <person name="Yu Y."/>
            <person name="Kim H.R."/>
            <person name="Rambo T."/>
            <person name="Currie J."/>
            <person name="Collura K."/>
            <person name="Luo M."/>
            <person name="Yang T."/>
            <person name="Ammiraju J.S.S."/>
            <person name="Engler F."/>
            <person name="Soderlund C."/>
            <person name="Wing R.A."/>
            <person name="Palmer L.E."/>
            <person name="de la Bastide M."/>
            <person name="Spiegel L."/>
            <person name="Nascimento L."/>
            <person name="Zutavern T."/>
            <person name="O'Shaughnessy A."/>
            <person name="Dike S."/>
            <person name="Dedhia N."/>
            <person name="Preston R."/>
            <person name="Balija V."/>
            <person name="McCombie W.R."/>
            <person name="Chow T."/>
            <person name="Chen H."/>
            <person name="Chung M."/>
            <person name="Chen C."/>
            <person name="Shaw J."/>
            <person name="Wu H."/>
            <person name="Hsiao K."/>
            <person name="Chao Y."/>
            <person name="Chu M."/>
            <person name="Cheng C."/>
            <person name="Hour A."/>
            <person name="Lee P."/>
            <person name="Lin S."/>
            <person name="Lin Y."/>
            <person name="Liou J."/>
            <person name="Liu S."/>
            <person name="Hsing Y."/>
            <person name="Raghuvanshi S."/>
            <person name="Mohanty A."/>
            <person name="Bharti A.K."/>
            <person name="Gaur A."/>
            <person name="Gupta V."/>
            <person name="Kumar D."/>
            <person name="Ravi V."/>
            <person name="Vij S."/>
            <person name="Kapur A."/>
            <person name="Khurana P."/>
            <person name="Khurana P."/>
            <person name="Khurana J.P."/>
            <person name="Tyagi A.K."/>
            <person name="Gaikwad K."/>
            <person name="Singh A."/>
            <person name="Dalal V."/>
            <person name="Srivastava S."/>
            <person name="Dixit A."/>
            <person name="Pal A.K."/>
            <person name="Ghazi I.A."/>
            <person name="Yadav M."/>
            <person name="Pandit A."/>
            <person name="Bhargava A."/>
            <person name="Sureshbabu K."/>
            <person name="Batra K."/>
            <person name="Sharma T.R."/>
            <person name="Mohapatra T."/>
            <person name="Singh N.K."/>
            <person name="Messing J."/>
            <person name="Nelson A.B."/>
            <person name="Fuks G."/>
            <person name="Kavchok S."/>
            <person name="Keizer G."/>
            <person name="Linton E."/>
            <person name="Llaca V."/>
            <person name="Song R."/>
            <person name="Tanyolac B."/>
            <person name="Young S."/>
            <person name="Ho-Il K."/>
            <person name="Hahn J.H."/>
            <person name="Sangsakoo G."/>
            <person name="Vanavichit A."/>
            <person name="de Mattos Luiz.A.T."/>
            <person name="Zimmer P.D."/>
            <person name="Malone G."/>
            <person name="Dellagostin O."/>
            <person name="de Oliveira A.C."/>
            <person name="Bevan M."/>
            <person name="Bancroft I."/>
            <person name="Minx P."/>
            <person name="Cordum H."/>
            <person name="Wilson R."/>
            <person name="Cheng Z."/>
            <person name="Jin W."/>
            <person name="Jiang J."/>
            <person name="Leong S.A."/>
            <person name="Iwama H."/>
            <person name="Gojobori T."/>
            <person name="Itoh T."/>
            <person name="Niimura Y."/>
            <person name="Fujii Y."/>
            <person name="Habara T."/>
            <person name="Sakai H."/>
            <person name="Sato Y."/>
            <person name="Wilson G."/>
            <person name="Kumar K."/>
            <person name="McCouch S."/>
            <person name="Juretic N."/>
            <person name="Hoen D."/>
            <person name="Wright S."/>
            <person name="Bruskiewich R."/>
            <person name="Bureau T."/>
            <person name="Miyao A."/>
            <person name="Hirochika H."/>
            <person name="Nishikawa T."/>
            <person name="Kadowaki K."/>
            <person name="Sugiura M."/>
            <person name="Burr B."/>
            <person name="Sasaki T."/>
        </authorList>
    </citation>
    <scope>NUCLEOTIDE SEQUENCE [LARGE SCALE GENOMIC DNA]</scope>
    <source>
        <strain evidence="10">cv. Nipponbare</strain>
    </source>
</reference>
<reference evidence="9 10" key="2">
    <citation type="journal article" date="2013" name="Plant Cell Physiol.">
        <title>Rice Annotation Project Database (RAP-DB): an integrative and interactive database for rice genomics.</title>
        <authorList>
            <person name="Sakai H."/>
            <person name="Lee S.S."/>
            <person name="Tanaka T."/>
            <person name="Numa H."/>
            <person name="Kim J."/>
            <person name="Kawahara Y."/>
            <person name="Wakimoto H."/>
            <person name="Yang C.C."/>
            <person name="Iwamoto M."/>
            <person name="Abe T."/>
            <person name="Yamada Y."/>
            <person name="Muto A."/>
            <person name="Inokuchi H."/>
            <person name="Ikemura T."/>
            <person name="Matsumoto T."/>
            <person name="Sasaki T."/>
            <person name="Itoh T."/>
        </authorList>
    </citation>
    <scope>NUCLEOTIDE SEQUENCE [LARGE SCALE GENOMIC DNA]</scope>
    <source>
        <strain evidence="10">cv. Nipponbare</strain>
    </source>
</reference>
<evidence type="ECO:0000256" key="3">
    <source>
        <dbReference type="ARBA" id="ARBA00023015"/>
    </source>
</evidence>
<dbReference type="PROSITE" id="PS50090">
    <property type="entry name" value="MYB_LIKE"/>
    <property type="match status" value="1"/>
</dbReference>
<feature type="domain" description="HTH myb-type" evidence="8">
    <location>
        <begin position="38"/>
        <end position="84"/>
    </location>
</feature>
<keyword evidence="3" id="KW-0805">Transcription regulation</keyword>
<keyword evidence="5" id="KW-0804">Transcription</keyword>
<dbReference type="GO" id="GO:0003677">
    <property type="term" value="F:DNA binding"/>
    <property type="evidence" value="ECO:0007669"/>
    <property type="project" value="UniProtKB-KW"/>
</dbReference>
<dbReference type="InterPro" id="IPR017930">
    <property type="entry name" value="Myb_dom"/>
</dbReference>
<evidence type="ECO:0000256" key="5">
    <source>
        <dbReference type="ARBA" id="ARBA00023163"/>
    </source>
</evidence>
<dbReference type="PANTHER" id="PTHR47995:SF18">
    <property type="entry name" value="TRANSCRIPTION FACTOR MYB65"/>
    <property type="match status" value="1"/>
</dbReference>